<reference evidence="4" key="1">
    <citation type="journal article" date="2011" name="Proc. Natl. Acad. Sci. U.S.A.">
        <title>Genomic insights into the physiology and ecology of the marine filamentous cyanobacterium Lyngbya majuscula.</title>
        <authorList>
            <person name="Jones A.C."/>
            <person name="Monroe E.A."/>
            <person name="Podell S."/>
            <person name="Hess W.R."/>
            <person name="Klages S."/>
            <person name="Esquenazi E."/>
            <person name="Niessen S."/>
            <person name="Hoover H."/>
            <person name="Rothmann M."/>
            <person name="Lasken R.S."/>
            <person name="Yates J.R.III."/>
            <person name="Reinhardt R."/>
            <person name="Kube M."/>
            <person name="Burkart M.D."/>
            <person name="Allen E.E."/>
            <person name="Dorrestein P.C."/>
            <person name="Gerwick W.H."/>
            <person name="Gerwick L."/>
        </authorList>
    </citation>
    <scope>NUCLEOTIDE SEQUENCE [LARGE SCALE GENOMIC DNA]</scope>
    <source>
        <strain evidence="4">3L</strain>
    </source>
</reference>
<organism evidence="3 4">
    <name type="scientific">Moorena producens 3L</name>
    <dbReference type="NCBI Taxonomy" id="489825"/>
    <lineage>
        <taxon>Bacteria</taxon>
        <taxon>Bacillati</taxon>
        <taxon>Cyanobacteriota</taxon>
        <taxon>Cyanophyceae</taxon>
        <taxon>Coleofasciculales</taxon>
        <taxon>Coleofasciculaceae</taxon>
        <taxon>Moorena</taxon>
    </lineage>
</organism>
<proteinExistence type="predicted"/>
<keyword evidence="2" id="KW-0812">Transmembrane</keyword>
<dbReference type="AlphaFoldDB" id="F4XQ66"/>
<dbReference type="Proteomes" id="UP000003959">
    <property type="component" value="Unassembled WGS sequence"/>
</dbReference>
<sequence>MKPAMSYRHQPPAYLRYWKAQLQPLGRPAFWGAAVLLSLMLWFVREYWNRPELLRAIGINQVADTDTPTVEPTLSSEDDELAATLADIDNSAVLLAELEALSAISVPPQQTNKARKSKTKNSEGLFTQVIQQTKANSQATSPLLTPNVQPQQSSKARNPFVTSTNDLFNIPPVPGTGLLTNPNSVNQRSLSSSTLNQTNSVLGLGSFNSPYTNPAELPVSPLQEALNRLNAAKSNTGNSKAQLPANILPSNISYGNRGVLEQRNSGTQEIKARGGIPLSATGNQALPTPSYPGQITYPGVTTPGLTGNRNFSTTPTTAPYPGQINYPGVNLPRTRNDRTFPTTPTVPTVPLNSNTYSSPFRQATGVPTAAPLTPVAPQGTSKLGQFSTQSTSQNQFFNQPQLKSKLEPSQLRRPKIIISNP</sequence>
<evidence type="ECO:0000313" key="3">
    <source>
        <dbReference type="EMBL" id="EGJ33295.1"/>
    </source>
</evidence>
<feature type="region of interest" description="Disordered" evidence="1">
    <location>
        <begin position="365"/>
        <end position="421"/>
    </location>
</feature>
<dbReference type="eggNOG" id="ENOG5032YKD">
    <property type="taxonomic scope" value="Bacteria"/>
</dbReference>
<keyword evidence="2" id="KW-0472">Membrane</keyword>
<dbReference type="EMBL" id="GL890852">
    <property type="protein sequence ID" value="EGJ33295.1"/>
    <property type="molecule type" value="Genomic_DNA"/>
</dbReference>
<dbReference type="HOGENOM" id="CLU_745313_0_0_3"/>
<gene>
    <name evidence="3" type="ORF">LYNGBM3L_37950</name>
</gene>
<name>F4XQ66_9CYAN</name>
<evidence type="ECO:0000256" key="1">
    <source>
        <dbReference type="SAM" id="MobiDB-lite"/>
    </source>
</evidence>
<feature type="compositionally biased region" description="Low complexity" evidence="1">
    <location>
        <begin position="365"/>
        <end position="377"/>
    </location>
</feature>
<evidence type="ECO:0000256" key="2">
    <source>
        <dbReference type="SAM" id="Phobius"/>
    </source>
</evidence>
<feature type="compositionally biased region" description="Low complexity" evidence="1">
    <location>
        <begin position="385"/>
        <end position="399"/>
    </location>
</feature>
<keyword evidence="4" id="KW-1185">Reference proteome</keyword>
<feature type="transmembrane region" description="Helical" evidence="2">
    <location>
        <begin position="25"/>
        <end position="44"/>
    </location>
</feature>
<evidence type="ECO:0000313" key="4">
    <source>
        <dbReference type="Proteomes" id="UP000003959"/>
    </source>
</evidence>
<feature type="region of interest" description="Disordered" evidence="1">
    <location>
        <begin position="137"/>
        <end position="163"/>
    </location>
</feature>
<accession>F4XQ66</accession>
<protein>
    <submittedName>
        <fullName evidence="3">Uncharacterized protein</fullName>
    </submittedName>
</protein>
<keyword evidence="2" id="KW-1133">Transmembrane helix</keyword>